<dbReference type="eggNOG" id="COG4886">
    <property type="taxonomic scope" value="Bacteria"/>
</dbReference>
<dbReference type="OrthoDB" id="6267437at2"/>
<proteinExistence type="predicted"/>
<dbReference type="PROSITE" id="PS51257">
    <property type="entry name" value="PROKAR_LIPOPROTEIN"/>
    <property type="match status" value="1"/>
</dbReference>
<keyword evidence="2" id="KW-1185">Reference proteome</keyword>
<dbReference type="STRING" id="550540.Fbal_1294"/>
<name>E1SLW8_FERBD</name>
<protein>
    <recommendedName>
        <fullName evidence="3">Leucine-rich repeat domain-containing protein</fullName>
    </recommendedName>
</protein>
<dbReference type="Gene3D" id="3.80.10.10">
    <property type="entry name" value="Ribonuclease Inhibitor"/>
    <property type="match status" value="1"/>
</dbReference>
<evidence type="ECO:0000313" key="2">
    <source>
        <dbReference type="Proteomes" id="UP000006683"/>
    </source>
</evidence>
<dbReference type="InterPro" id="IPR032675">
    <property type="entry name" value="LRR_dom_sf"/>
</dbReference>
<dbReference type="SUPFAM" id="SSF52058">
    <property type="entry name" value="L domain-like"/>
    <property type="match status" value="1"/>
</dbReference>
<evidence type="ECO:0008006" key="3">
    <source>
        <dbReference type="Google" id="ProtNLM"/>
    </source>
</evidence>
<dbReference type="HOGENOM" id="CLU_1004351_0_0_6"/>
<accession>E1SLW8</accession>
<gene>
    <name evidence="1" type="ordered locus">Fbal_1294</name>
</gene>
<sequence length="296" mass="32592">MKPGWLLGISMLALAGCSSDSDDNNELDAIELASPALQTCFDTIRKAYGWTRINQVEVIACDEPDVATLDGIEQFPNLVQLNITSEQLTQVQLANSLIYAQLESPVLSEVDLTSASSLRYLLLGSPKLGDVDLAAVPGLSGLLLDQLPLTQLDLSLVPELDELVLKRLPLTTLDLRPVPLLDLLQLDGNEALSQVRFGDQVYLNEMALRDSPLLSSLDLSALTGLQLFYATGTGLTGLDLTYNTELSVFEAPGNQFTMQRFDYNTELRYLDLSDNPLSEDARQYLMTLDWVDTVKY</sequence>
<dbReference type="GeneID" id="67181518"/>
<dbReference type="EMBL" id="CP002209">
    <property type="protein sequence ID" value="ADN75500.1"/>
    <property type="molecule type" value="Genomic_DNA"/>
</dbReference>
<organism evidence="1 2">
    <name type="scientific">Ferrimonas balearica (strain DSM 9799 / CCM 4581 / KCTC 23876 / PAT)</name>
    <dbReference type="NCBI Taxonomy" id="550540"/>
    <lineage>
        <taxon>Bacteria</taxon>
        <taxon>Pseudomonadati</taxon>
        <taxon>Pseudomonadota</taxon>
        <taxon>Gammaproteobacteria</taxon>
        <taxon>Alteromonadales</taxon>
        <taxon>Ferrimonadaceae</taxon>
        <taxon>Ferrimonas</taxon>
    </lineage>
</organism>
<dbReference type="RefSeq" id="WP_013344806.1">
    <property type="nucleotide sequence ID" value="NC_014541.1"/>
</dbReference>
<dbReference type="AlphaFoldDB" id="E1SLW8"/>
<dbReference type="Proteomes" id="UP000006683">
    <property type="component" value="Chromosome"/>
</dbReference>
<reference evidence="1 2" key="1">
    <citation type="journal article" date="2010" name="Stand. Genomic Sci.">
        <title>Complete genome sequence of Ferrimonas balearica type strain (PAT).</title>
        <authorList>
            <person name="Nolan M."/>
            <person name="Sikorski J."/>
            <person name="Davenport K."/>
            <person name="Lucas S."/>
            <person name="Glavina Del Rio T."/>
            <person name="Tice H."/>
            <person name="Cheng J."/>
            <person name="Goodwin L."/>
            <person name="Pitluck S."/>
            <person name="Liolios K."/>
            <person name="Ivanova N."/>
            <person name="Mavromatis K."/>
            <person name="Ovchinnikova G."/>
            <person name="Pati A."/>
            <person name="Chen A."/>
            <person name="Palaniappan K."/>
            <person name="Land M."/>
            <person name="Hauser L."/>
            <person name="Chang Y."/>
            <person name="Jeffries C."/>
            <person name="Tapia R."/>
            <person name="Brettin T."/>
            <person name="Detter J."/>
            <person name="Han C."/>
            <person name="Yasawong M."/>
            <person name="Rohde M."/>
            <person name="Tindall B."/>
            <person name="Goker M."/>
            <person name="Woyke T."/>
            <person name="Bristow J."/>
            <person name="Eisen J."/>
            <person name="Markowitz V."/>
            <person name="Hugenholtz P."/>
            <person name="Kyrpides N."/>
            <person name="Klenk H."/>
            <person name="Lapidus A."/>
        </authorList>
    </citation>
    <scope>NUCLEOTIDE SEQUENCE [LARGE SCALE GENOMIC DNA]</scope>
    <source>
        <strain evidence="2">DSM 9799 / CCM 4581 / KCTC 23876 / PAT</strain>
    </source>
</reference>
<dbReference type="KEGG" id="fbl:Fbal_1294"/>
<evidence type="ECO:0000313" key="1">
    <source>
        <dbReference type="EMBL" id="ADN75500.1"/>
    </source>
</evidence>